<dbReference type="AlphaFoldDB" id="A0A166XGS4"/>
<gene>
    <name evidence="3" type="ORF">N475_12605</name>
</gene>
<dbReference type="PROSITE" id="PS51662">
    <property type="entry name" value="BP_PHYTASE"/>
    <property type="match status" value="2"/>
</dbReference>
<evidence type="ECO:0000259" key="2">
    <source>
        <dbReference type="PROSITE" id="PS51662"/>
    </source>
</evidence>
<evidence type="ECO:0000313" key="3">
    <source>
        <dbReference type="EMBL" id="KZN40300.1"/>
    </source>
</evidence>
<dbReference type="RefSeq" id="WP_063365036.1">
    <property type="nucleotide sequence ID" value="NZ_AQHB01000037.1"/>
</dbReference>
<dbReference type="Proteomes" id="UP000076643">
    <property type="component" value="Unassembled WGS sequence"/>
</dbReference>
<evidence type="ECO:0000256" key="1">
    <source>
        <dbReference type="SAM" id="SignalP"/>
    </source>
</evidence>
<dbReference type="PROSITE" id="PS51257">
    <property type="entry name" value="PROKAR_LIPOPROTEIN"/>
    <property type="match status" value="1"/>
</dbReference>
<organism evidence="3 4">
    <name type="scientific">Pseudoalteromonas luteoviolacea DSM 6061</name>
    <dbReference type="NCBI Taxonomy" id="1365250"/>
    <lineage>
        <taxon>Bacteria</taxon>
        <taxon>Pseudomonadati</taxon>
        <taxon>Pseudomonadota</taxon>
        <taxon>Gammaproteobacteria</taxon>
        <taxon>Alteromonadales</taxon>
        <taxon>Pseudoalteromonadaceae</taxon>
        <taxon>Pseudoalteromonas</taxon>
    </lineage>
</organism>
<dbReference type="InterPro" id="IPR011042">
    <property type="entry name" value="6-blade_b-propeller_TolB-like"/>
</dbReference>
<name>A0A166XGS4_9GAMM</name>
<keyword evidence="1" id="KW-0732">Signal</keyword>
<reference evidence="3 4" key="1">
    <citation type="submission" date="2013-07" db="EMBL/GenBank/DDBJ databases">
        <title>Comparative Genomic and Metabolomic Analysis of Twelve Strains of Pseudoalteromonas luteoviolacea.</title>
        <authorList>
            <person name="Vynne N.G."/>
            <person name="Mansson M."/>
            <person name="Gram L."/>
        </authorList>
    </citation>
    <scope>NUCLEOTIDE SEQUENCE [LARGE SCALE GENOMIC DNA]</scope>
    <source>
        <strain evidence="3 4">DSM 6061</strain>
    </source>
</reference>
<feature type="signal peptide" evidence="1">
    <location>
        <begin position="1"/>
        <end position="23"/>
    </location>
</feature>
<protein>
    <recommendedName>
        <fullName evidence="2">BPP domain-containing protein</fullName>
    </recommendedName>
</protein>
<dbReference type="InterPro" id="IPR003431">
    <property type="entry name" value="B-propeller_Phytase"/>
</dbReference>
<feature type="domain" description="BPP" evidence="2">
    <location>
        <begin position="315"/>
        <end position="638"/>
    </location>
</feature>
<dbReference type="PATRIC" id="fig|1365250.3.peg.1751"/>
<sequence>MNKSQFYKTTLMLGLLGALSACQSHDIQPAHTSQSLPLSTSTLTAGAVDSWQVPNADQVLVVSEKTGLSLYQSDTLSAQQKGEFKQVRLSPLSTNQWLYAAQEASNDRVFVGSLNADTATLTPQFSLSQTGLLVDNLCLFADPANETLSIFVSDGRGRAEQWLLRQQQSWLEEPLLLRELALPYDADSCAVDPNRGYLYVTEPLGIWRYPARIEDNPEYYPVSLVAPYGEQAEPASSLATSDSGELFALLESGDNLLYWDAPEKVDSWQPATSYALTGLTATMLNLTHTTNQQVQLSFTNEETGQYSVAQVKLNSIALAPELKVVRPIAQSQPAEQFGDAMDDPAIWVHPNDPEKSRVLGTHKKQGLQIYDLKGNLLQKFEDGRLNNVDVRDGFSWQGRTISLVAASKRDDDSLAFYAIEADGQVRRLGTTPAQLTGIYGLCMATYQGKHYVFANNKDGLTLQYELQVNNGNLVAPVVRKIQLGSQPEGCVADDVHERLFIGEEDVGIWVISLNPADNSQPHSIATVGEHLVDDVEGIALSSGDSPILVVSSQGNNSYQLYQATPPYKHLAGFRVGLDGFNGIDGSSETDGLELSTTLHSKDYPQGLLVIQDGRNRLPDKPQNFKYVSWQDVLEVAGLATTKLTQAD</sequence>
<dbReference type="Gene3D" id="2.120.10.30">
    <property type="entry name" value="TolB, C-terminal domain"/>
    <property type="match status" value="2"/>
</dbReference>
<evidence type="ECO:0000313" key="4">
    <source>
        <dbReference type="Proteomes" id="UP000076643"/>
    </source>
</evidence>
<dbReference type="EMBL" id="AUYB01000096">
    <property type="protein sequence ID" value="KZN40300.1"/>
    <property type="molecule type" value="Genomic_DNA"/>
</dbReference>
<comment type="caution">
    <text evidence="3">The sequence shown here is derived from an EMBL/GenBank/DDBJ whole genome shotgun (WGS) entry which is preliminary data.</text>
</comment>
<dbReference type="Pfam" id="PF02333">
    <property type="entry name" value="Phytase"/>
    <property type="match status" value="1"/>
</dbReference>
<dbReference type="GO" id="GO:0016158">
    <property type="term" value="F:inositol hexakisphosphate 3-phosphatase activity"/>
    <property type="evidence" value="ECO:0007669"/>
    <property type="project" value="InterPro"/>
</dbReference>
<feature type="chain" id="PRO_5007882337" description="BPP domain-containing protein" evidence="1">
    <location>
        <begin position="24"/>
        <end position="647"/>
    </location>
</feature>
<keyword evidence="4" id="KW-1185">Reference proteome</keyword>
<accession>A0A166XGS4</accession>
<proteinExistence type="predicted"/>
<dbReference type="SUPFAM" id="SSF50956">
    <property type="entry name" value="Thermostable phytase (3-phytase)"/>
    <property type="match status" value="2"/>
</dbReference>
<feature type="domain" description="BPP" evidence="2">
    <location>
        <begin position="19"/>
        <end position="313"/>
    </location>
</feature>